<organism evidence="1 2">
    <name type="scientific">Trifolium medium</name>
    <dbReference type="NCBI Taxonomy" id="97028"/>
    <lineage>
        <taxon>Eukaryota</taxon>
        <taxon>Viridiplantae</taxon>
        <taxon>Streptophyta</taxon>
        <taxon>Embryophyta</taxon>
        <taxon>Tracheophyta</taxon>
        <taxon>Spermatophyta</taxon>
        <taxon>Magnoliopsida</taxon>
        <taxon>eudicotyledons</taxon>
        <taxon>Gunneridae</taxon>
        <taxon>Pentapetalae</taxon>
        <taxon>rosids</taxon>
        <taxon>fabids</taxon>
        <taxon>Fabales</taxon>
        <taxon>Fabaceae</taxon>
        <taxon>Papilionoideae</taxon>
        <taxon>50 kb inversion clade</taxon>
        <taxon>NPAAA clade</taxon>
        <taxon>Hologalegina</taxon>
        <taxon>IRL clade</taxon>
        <taxon>Trifolieae</taxon>
        <taxon>Trifolium</taxon>
    </lineage>
</organism>
<evidence type="ECO:0000313" key="2">
    <source>
        <dbReference type="Proteomes" id="UP000265520"/>
    </source>
</evidence>
<reference evidence="1 2" key="1">
    <citation type="journal article" date="2018" name="Front. Plant Sci.">
        <title>Red Clover (Trifolium pratense) and Zigzag Clover (T. medium) - A Picture of Genomic Similarities and Differences.</title>
        <authorList>
            <person name="Dluhosova J."/>
            <person name="Istvanek J."/>
            <person name="Nedelnik J."/>
            <person name="Repkova J."/>
        </authorList>
    </citation>
    <scope>NUCLEOTIDE SEQUENCE [LARGE SCALE GENOMIC DNA]</scope>
    <source>
        <strain evidence="2">cv. 10/8</strain>
        <tissue evidence="1">Leaf</tissue>
    </source>
</reference>
<dbReference type="Proteomes" id="UP000265520">
    <property type="component" value="Unassembled WGS sequence"/>
</dbReference>
<evidence type="ECO:0000313" key="1">
    <source>
        <dbReference type="EMBL" id="MCI19014.1"/>
    </source>
</evidence>
<keyword evidence="2" id="KW-1185">Reference proteome</keyword>
<feature type="non-terminal residue" evidence="1">
    <location>
        <position position="60"/>
    </location>
</feature>
<dbReference type="EMBL" id="LXQA010112846">
    <property type="protein sequence ID" value="MCI19014.1"/>
    <property type="molecule type" value="Genomic_DNA"/>
</dbReference>
<dbReference type="GO" id="GO:0005643">
    <property type="term" value="C:nuclear pore"/>
    <property type="evidence" value="ECO:0007669"/>
    <property type="project" value="TreeGrafter"/>
</dbReference>
<dbReference type="AlphaFoldDB" id="A0A392Q4G9"/>
<proteinExistence type="predicted"/>
<dbReference type="PANTHER" id="PTHR18898:SF2">
    <property type="entry name" value="NUCLEOPROTEIN TPR"/>
    <property type="match status" value="1"/>
</dbReference>
<accession>A0A392Q4G9</accession>
<dbReference type="GO" id="GO:0017056">
    <property type="term" value="F:structural constituent of nuclear pore"/>
    <property type="evidence" value="ECO:0007669"/>
    <property type="project" value="TreeGrafter"/>
</dbReference>
<dbReference type="GO" id="GO:0006406">
    <property type="term" value="P:mRNA export from nucleus"/>
    <property type="evidence" value="ECO:0007669"/>
    <property type="project" value="TreeGrafter"/>
</dbReference>
<name>A0A392Q4G9_9FABA</name>
<protein>
    <submittedName>
        <fullName evidence="1">Nuclear-pore anchor-like protein</fullName>
    </submittedName>
</protein>
<comment type="caution">
    <text evidence="1">The sequence shown here is derived from an EMBL/GenBank/DDBJ whole genome shotgun (WGS) entry which is preliminary data.</text>
</comment>
<dbReference type="PANTHER" id="PTHR18898">
    <property type="entry name" value="NUCLEOPROTEIN TPR-RELATED"/>
    <property type="match status" value="1"/>
</dbReference>
<sequence length="60" mass="6803">MELKKHTEEAASKVAAVLQRAEEQGQMIESLHTSVAMYKRLYEEEHSLHLSHTHSSEALA</sequence>